<proteinExistence type="predicted"/>
<dbReference type="Proteomes" id="UP001148662">
    <property type="component" value="Unassembled WGS sequence"/>
</dbReference>
<evidence type="ECO:0000313" key="1">
    <source>
        <dbReference type="EMBL" id="KAJ3552833.1"/>
    </source>
</evidence>
<gene>
    <name evidence="1" type="ORF">NM688_g3943</name>
</gene>
<dbReference type="EMBL" id="JANHOG010000611">
    <property type="protein sequence ID" value="KAJ3552833.1"/>
    <property type="molecule type" value="Genomic_DNA"/>
</dbReference>
<reference evidence="1" key="1">
    <citation type="submission" date="2022-07" db="EMBL/GenBank/DDBJ databases">
        <title>Genome Sequence of Phlebia brevispora.</title>
        <authorList>
            <person name="Buettner E."/>
        </authorList>
    </citation>
    <scope>NUCLEOTIDE SEQUENCE</scope>
    <source>
        <strain evidence="1">MPL23</strain>
    </source>
</reference>
<evidence type="ECO:0000313" key="2">
    <source>
        <dbReference type="Proteomes" id="UP001148662"/>
    </source>
</evidence>
<accession>A0ACC1T4A6</accession>
<protein>
    <submittedName>
        <fullName evidence="1">Uncharacterized protein</fullName>
    </submittedName>
</protein>
<sequence>MPGGLYKDGQLGNGVYYSGQEALILFLLLTSRDSDAVDTEMLRRIDFSDPELTHSKTERTRKPASRSNPLFAFKRTMDVATRIESVTPGKLLVDLFGYPCRDIRAIVNDYDFSKTDLSSESGDDYLHEEFAPSLIALSRETLECMEQKLKVSISGTVRALKRVPISQRSFDKVIEALTQSPVTEPVKDAIVNRTDMLIKNEFSSFMSCGWRATLAVDSVVVRQVGNWLRDLIQDRDVLMCTGIDADVVRRMLTQVNMYTASVYESHSFEKTMIDVGVVQFPSTGCPYFKVYRIKLTVWTNMRDMGIMQRNRHGIAGDYVCHVFKPRDDIIERMSQEAVNKAVLEAEGLFDN</sequence>
<keyword evidence="2" id="KW-1185">Reference proteome</keyword>
<name>A0ACC1T4A6_9APHY</name>
<comment type="caution">
    <text evidence="1">The sequence shown here is derived from an EMBL/GenBank/DDBJ whole genome shotgun (WGS) entry which is preliminary data.</text>
</comment>
<organism evidence="1 2">
    <name type="scientific">Phlebia brevispora</name>
    <dbReference type="NCBI Taxonomy" id="194682"/>
    <lineage>
        <taxon>Eukaryota</taxon>
        <taxon>Fungi</taxon>
        <taxon>Dikarya</taxon>
        <taxon>Basidiomycota</taxon>
        <taxon>Agaricomycotina</taxon>
        <taxon>Agaricomycetes</taxon>
        <taxon>Polyporales</taxon>
        <taxon>Meruliaceae</taxon>
        <taxon>Phlebia</taxon>
    </lineage>
</organism>